<evidence type="ECO:0000256" key="1">
    <source>
        <dbReference type="ARBA" id="ARBA00005513"/>
    </source>
</evidence>
<evidence type="ECO:0000256" key="3">
    <source>
        <dbReference type="ARBA" id="ARBA00022547"/>
    </source>
</evidence>
<dbReference type="HAMAP" id="MF_01398">
    <property type="entry name" value="ATP_synth_b_bprime"/>
    <property type="match status" value="1"/>
</dbReference>
<feature type="transmembrane region" description="Helical" evidence="13">
    <location>
        <begin position="47"/>
        <end position="67"/>
    </location>
</feature>
<name>A0A6J4NAR9_9RHOB</name>
<dbReference type="CDD" id="cd06503">
    <property type="entry name" value="ATP-synt_Fo_b"/>
    <property type="match status" value="1"/>
</dbReference>
<evidence type="ECO:0000256" key="14">
    <source>
        <dbReference type="RuleBase" id="RU003848"/>
    </source>
</evidence>
<dbReference type="Pfam" id="PF00430">
    <property type="entry name" value="ATP-synt_B"/>
    <property type="match status" value="1"/>
</dbReference>
<dbReference type="InterPro" id="IPR050059">
    <property type="entry name" value="ATP_synthase_B_chain"/>
</dbReference>
<evidence type="ECO:0000256" key="9">
    <source>
        <dbReference type="ARBA" id="ARBA00023310"/>
    </source>
</evidence>
<dbReference type="GO" id="GO:0045259">
    <property type="term" value="C:proton-transporting ATP synthase complex"/>
    <property type="evidence" value="ECO:0007669"/>
    <property type="project" value="UniProtKB-KW"/>
</dbReference>
<evidence type="ECO:0000256" key="10">
    <source>
        <dbReference type="ARBA" id="ARBA00025198"/>
    </source>
</evidence>
<keyword evidence="6 13" id="KW-1133">Transmembrane helix</keyword>
<dbReference type="GO" id="GO:0005886">
    <property type="term" value="C:plasma membrane"/>
    <property type="evidence" value="ECO:0007669"/>
    <property type="project" value="UniProtKB-SubCell"/>
</dbReference>
<keyword evidence="3 13" id="KW-0138">CF(0)</keyword>
<sequence>MEHETAPDAGPALAINEGEAHGAEVTHTEVAEDGPIPLLQPAYFDNLIFWAVLSLVAIYLILTKLALPRIGATLAQREGTIGSDLAAAEALRARARDAQAAYDRALTEARAEANRIAQTTRDAIQADLDQALAQADAQIEARAAAGARAVAEIQSQAQSSVAQVARDTAREILRVLGAQVDEVAVDRAVSQRVEG</sequence>
<dbReference type="GO" id="GO:0012505">
    <property type="term" value="C:endomembrane system"/>
    <property type="evidence" value="ECO:0007669"/>
    <property type="project" value="UniProtKB-SubCell"/>
</dbReference>
<evidence type="ECO:0000256" key="4">
    <source>
        <dbReference type="ARBA" id="ARBA00022692"/>
    </source>
</evidence>
<keyword evidence="8 13" id="KW-0472">Membrane</keyword>
<keyword evidence="13" id="KW-1003">Cell membrane</keyword>
<comment type="function">
    <text evidence="10 13">F(1)F(0) ATP synthase produces ATP from ADP in the presence of a proton or sodium gradient. F-type ATPases consist of two structural domains, F(1) containing the extramembraneous catalytic core and F(0) containing the membrane proton channel, linked together by a central stalk and a peripheral stalk. During catalysis, ATP synthesis in the catalytic domain of F(1) is coupled via a rotary mechanism of the central stalk subunits to proton translocation.</text>
</comment>
<protein>
    <recommendedName>
        <fullName evidence="13">ATP synthase subunit b</fullName>
    </recommendedName>
    <alternativeName>
        <fullName evidence="13">ATP synthase F(0) sector subunit b</fullName>
    </alternativeName>
    <alternativeName>
        <fullName evidence="13">ATPase subunit I</fullName>
    </alternativeName>
    <alternativeName>
        <fullName evidence="13">F-type ATPase subunit b</fullName>
        <shortName evidence="13">F-ATPase subunit b</shortName>
    </alternativeName>
</protein>
<evidence type="ECO:0000256" key="2">
    <source>
        <dbReference type="ARBA" id="ARBA00022448"/>
    </source>
</evidence>
<keyword evidence="9 13" id="KW-0066">ATP synthesis</keyword>
<dbReference type="PANTHER" id="PTHR33445">
    <property type="entry name" value="ATP SYNTHASE SUBUNIT B', CHLOROPLASTIC"/>
    <property type="match status" value="1"/>
</dbReference>
<evidence type="ECO:0000256" key="13">
    <source>
        <dbReference type="HAMAP-Rule" id="MF_01398"/>
    </source>
</evidence>
<accession>A0A6J4NAR9</accession>
<keyword evidence="4 13" id="KW-0812">Transmembrane</keyword>
<evidence type="ECO:0000256" key="6">
    <source>
        <dbReference type="ARBA" id="ARBA00022989"/>
    </source>
</evidence>
<keyword evidence="5 13" id="KW-0375">Hydrogen ion transport</keyword>
<evidence type="ECO:0000256" key="5">
    <source>
        <dbReference type="ARBA" id="ARBA00022781"/>
    </source>
</evidence>
<keyword evidence="7 13" id="KW-0406">Ion transport</keyword>
<comment type="similarity">
    <text evidence="1 13 14">Belongs to the ATPase B chain family.</text>
</comment>
<evidence type="ECO:0000256" key="11">
    <source>
        <dbReference type="ARBA" id="ARBA00025614"/>
    </source>
</evidence>
<reference evidence="15" key="1">
    <citation type="submission" date="2020-02" db="EMBL/GenBank/DDBJ databases">
        <authorList>
            <person name="Meier V. D."/>
        </authorList>
    </citation>
    <scope>NUCLEOTIDE SEQUENCE</scope>
    <source>
        <strain evidence="15">AVDCRST_MAG15</strain>
    </source>
</reference>
<comment type="subunit">
    <text evidence="13">F-type ATPases have 2 components, F(1) - the catalytic core - and F(0) - the membrane proton channel. F(1) has five subunits: alpha(3), beta(3), gamma(1), delta(1), epsilon(1). F(0) has three main subunits: a(1), b(2) and c(10-14). The alpha and beta chains form an alternating ring which encloses part of the gamma chain. F(1) is attached to F(0) by a central stalk formed by the gamma and epsilon chains, while a peripheral stalk is formed by the delta and b chains.</text>
</comment>
<organism evidence="15">
    <name type="scientific">uncultured Rubellimicrobium sp</name>
    <dbReference type="NCBI Taxonomy" id="543078"/>
    <lineage>
        <taxon>Bacteria</taxon>
        <taxon>Pseudomonadati</taxon>
        <taxon>Pseudomonadota</taxon>
        <taxon>Alphaproteobacteria</taxon>
        <taxon>Rhodobacterales</taxon>
        <taxon>Roseobacteraceae</taxon>
        <taxon>Rubellimicrobium</taxon>
        <taxon>environmental samples</taxon>
    </lineage>
</organism>
<dbReference type="NCBIfam" id="NF009988">
    <property type="entry name" value="PRK13454.1"/>
    <property type="match status" value="1"/>
</dbReference>
<evidence type="ECO:0000313" key="15">
    <source>
        <dbReference type="EMBL" id="CAA9382384.1"/>
    </source>
</evidence>
<dbReference type="EMBL" id="CADCUU010000002">
    <property type="protein sequence ID" value="CAA9382384.1"/>
    <property type="molecule type" value="Genomic_DNA"/>
</dbReference>
<dbReference type="AlphaFoldDB" id="A0A6J4NAR9"/>
<dbReference type="PANTHER" id="PTHR33445:SF1">
    <property type="entry name" value="ATP SYNTHASE SUBUNIT B"/>
    <property type="match status" value="1"/>
</dbReference>
<dbReference type="GO" id="GO:0046933">
    <property type="term" value="F:proton-transporting ATP synthase activity, rotational mechanism"/>
    <property type="evidence" value="ECO:0007669"/>
    <property type="project" value="UniProtKB-UniRule"/>
</dbReference>
<comment type="subcellular location">
    <subcellularLocation>
        <location evidence="13">Cell membrane</location>
        <topology evidence="13">Single-pass membrane protein</topology>
    </subcellularLocation>
    <subcellularLocation>
        <location evidence="12">Endomembrane system</location>
        <topology evidence="12">Single-pass membrane protein</topology>
    </subcellularLocation>
</comment>
<evidence type="ECO:0000256" key="12">
    <source>
        <dbReference type="ARBA" id="ARBA00037847"/>
    </source>
</evidence>
<evidence type="ECO:0000256" key="7">
    <source>
        <dbReference type="ARBA" id="ARBA00023065"/>
    </source>
</evidence>
<gene>
    <name evidence="13" type="primary">atpF</name>
    <name evidence="15" type="ORF">AVDCRST_MAG15-107</name>
</gene>
<comment type="function">
    <text evidence="11">Component of the F(0) channel, it forms part of the peripheral stalk, linking F(1) to F(0). The b'-subunit is a diverged and duplicated form of b found in plants and photosynthetic bacteria.</text>
</comment>
<dbReference type="GO" id="GO:0046961">
    <property type="term" value="F:proton-transporting ATPase activity, rotational mechanism"/>
    <property type="evidence" value="ECO:0007669"/>
    <property type="project" value="TreeGrafter"/>
</dbReference>
<keyword evidence="2 13" id="KW-0813">Transport</keyword>
<proteinExistence type="inferred from homology"/>
<dbReference type="InterPro" id="IPR002146">
    <property type="entry name" value="ATP_synth_b/b'su_bac/chlpt"/>
</dbReference>
<evidence type="ECO:0000256" key="8">
    <source>
        <dbReference type="ARBA" id="ARBA00023136"/>
    </source>
</evidence>